<comment type="catalytic activity">
    <reaction evidence="8">
        <text>6-carboxy-5,6,7,8-tetrahydropterin + H(+) = 7-carboxy-7-carbaguanine + NH4(+)</text>
        <dbReference type="Rhea" id="RHEA:27974"/>
        <dbReference type="ChEBI" id="CHEBI:15378"/>
        <dbReference type="ChEBI" id="CHEBI:28938"/>
        <dbReference type="ChEBI" id="CHEBI:61032"/>
        <dbReference type="ChEBI" id="CHEBI:61036"/>
        <dbReference type="EC" id="4.3.99.3"/>
    </reaction>
</comment>
<comment type="caution">
    <text evidence="8">Lacks conserved residue(s) required for the propagation of feature annotation.</text>
</comment>
<dbReference type="PANTHER" id="PTHR42836">
    <property type="entry name" value="7-CARBOXY-7-DEAZAGUANINE SYNTHASE"/>
    <property type="match status" value="1"/>
</dbReference>
<keyword evidence="3 8" id="KW-0479">Metal-binding</keyword>
<name>A0ABW2YRP5_9GAMM</name>
<keyword evidence="8" id="KW-0671">Queuosine biosynthesis</keyword>
<dbReference type="CDD" id="cd01335">
    <property type="entry name" value="Radical_SAM"/>
    <property type="match status" value="1"/>
</dbReference>
<evidence type="ECO:0000256" key="7">
    <source>
        <dbReference type="ARBA" id="ARBA00023239"/>
    </source>
</evidence>
<dbReference type="PIRSF" id="PIRSF000370">
    <property type="entry name" value="QueE"/>
    <property type="match status" value="1"/>
</dbReference>
<dbReference type="PROSITE" id="PS51918">
    <property type="entry name" value="RADICAL_SAM"/>
    <property type="match status" value="1"/>
</dbReference>
<feature type="binding site" evidence="8">
    <location>
        <position position="83"/>
    </location>
    <ligand>
        <name>substrate</name>
    </ligand>
</feature>
<dbReference type="SUPFAM" id="SSF102114">
    <property type="entry name" value="Radical SAM enzymes"/>
    <property type="match status" value="1"/>
</dbReference>
<feature type="binding site" evidence="8">
    <location>
        <position position="51"/>
    </location>
    <ligand>
        <name>[4Fe-4S] cluster</name>
        <dbReference type="ChEBI" id="CHEBI:49883"/>
        <note>4Fe-4S-S-AdoMet</note>
    </ligand>
</feature>
<dbReference type="SFLD" id="SFLDS00029">
    <property type="entry name" value="Radical_SAM"/>
    <property type="match status" value="1"/>
</dbReference>
<comment type="cofactor">
    <cofactor evidence="8">
        <name>Mg(2+)</name>
        <dbReference type="ChEBI" id="CHEBI:18420"/>
    </cofactor>
</comment>
<dbReference type="InterPro" id="IPR058240">
    <property type="entry name" value="rSAM_sf"/>
</dbReference>
<comment type="similarity">
    <text evidence="8">Belongs to the radical SAM superfamily. 7-carboxy-7-deazaguanine synthase family.</text>
</comment>
<dbReference type="InterPro" id="IPR024924">
    <property type="entry name" value="7-CO-7-deazaguanine_synth-like"/>
</dbReference>
<accession>A0ABW2YRP5</accession>
<evidence type="ECO:0000313" key="10">
    <source>
        <dbReference type="EMBL" id="MFD0739172.1"/>
    </source>
</evidence>
<comment type="cofactor">
    <cofactor evidence="8">
        <name>S-adenosyl-L-methionine</name>
        <dbReference type="ChEBI" id="CHEBI:59789"/>
    </cofactor>
    <text evidence="8">Binds 1 S-adenosyl-L-methionine per subunit.</text>
</comment>
<keyword evidence="4 8" id="KW-0460">Magnesium</keyword>
<feature type="binding site" evidence="8">
    <location>
        <position position="85"/>
    </location>
    <ligand>
        <name>S-adenosyl-L-methionine</name>
        <dbReference type="ChEBI" id="CHEBI:59789"/>
    </ligand>
</feature>
<dbReference type="RefSeq" id="WP_386812180.1">
    <property type="nucleotide sequence ID" value="NZ_JBHTIH010000003.1"/>
</dbReference>
<dbReference type="Pfam" id="PF04055">
    <property type="entry name" value="Radical_SAM"/>
    <property type="match status" value="1"/>
</dbReference>
<dbReference type="NCBIfam" id="TIGR04349">
    <property type="entry name" value="rSAM_QueE_gams"/>
    <property type="match status" value="1"/>
</dbReference>
<dbReference type="Proteomes" id="UP001597090">
    <property type="component" value="Unassembled WGS sequence"/>
</dbReference>
<feature type="binding site" evidence="8">
    <location>
        <position position="48"/>
    </location>
    <ligand>
        <name>[4Fe-4S] cluster</name>
        <dbReference type="ChEBI" id="CHEBI:49883"/>
        <note>4Fe-4S-S-AdoMet</note>
    </ligand>
</feature>
<evidence type="ECO:0000256" key="4">
    <source>
        <dbReference type="ARBA" id="ARBA00022842"/>
    </source>
</evidence>
<keyword evidence="5 8" id="KW-0408">Iron</keyword>
<protein>
    <recommendedName>
        <fullName evidence="8">7-carboxy-7-deazaguanine synthase</fullName>
        <shortName evidence="8">CDG synthase</shortName>
        <ecNumber evidence="8">4.3.99.3</ecNumber>
    </recommendedName>
    <alternativeName>
        <fullName evidence="8">Queuosine biosynthesis protein QueE</fullName>
    </alternativeName>
</protein>
<evidence type="ECO:0000313" key="11">
    <source>
        <dbReference type="Proteomes" id="UP001597090"/>
    </source>
</evidence>
<evidence type="ECO:0000256" key="3">
    <source>
        <dbReference type="ARBA" id="ARBA00022723"/>
    </source>
</evidence>
<feature type="binding site" evidence="8">
    <location>
        <begin position="50"/>
        <end position="52"/>
    </location>
    <ligand>
        <name>S-adenosyl-L-methionine</name>
        <dbReference type="ChEBI" id="CHEBI:59789"/>
    </ligand>
</feature>
<gene>
    <name evidence="8 10" type="primary">queE</name>
    <name evidence="10" type="ORF">ACFQZQ_07760</name>
</gene>
<comment type="caution">
    <text evidence="10">The sequence shown here is derived from an EMBL/GenBank/DDBJ whole genome shotgun (WGS) entry which is preliminary data.</text>
</comment>
<dbReference type="InterPro" id="IPR027621">
    <property type="entry name" value="rSAM_QueE_gams"/>
</dbReference>
<comment type="pathway">
    <text evidence="8">Purine metabolism; 7-cyano-7-deazaguanine biosynthesis.</text>
</comment>
<feature type="binding site" evidence="8">
    <location>
        <position position="53"/>
    </location>
    <ligand>
        <name>Mg(2+)</name>
        <dbReference type="ChEBI" id="CHEBI:18420"/>
    </ligand>
</feature>
<evidence type="ECO:0000256" key="5">
    <source>
        <dbReference type="ARBA" id="ARBA00023004"/>
    </source>
</evidence>
<dbReference type="InterPro" id="IPR007197">
    <property type="entry name" value="rSAM"/>
</dbReference>
<keyword evidence="7 8" id="KW-0456">Lyase</keyword>
<keyword evidence="1 8" id="KW-0004">4Fe-4S</keyword>
<dbReference type="HAMAP" id="MF_00917">
    <property type="entry name" value="QueE"/>
    <property type="match status" value="1"/>
</dbReference>
<feature type="binding site" evidence="8">
    <location>
        <position position="44"/>
    </location>
    <ligand>
        <name>[4Fe-4S] cluster</name>
        <dbReference type="ChEBI" id="CHEBI:49883"/>
        <note>4Fe-4S-S-AdoMet</note>
    </ligand>
</feature>
<keyword evidence="11" id="KW-1185">Reference proteome</keyword>
<evidence type="ECO:0000256" key="8">
    <source>
        <dbReference type="HAMAP-Rule" id="MF_00917"/>
    </source>
</evidence>
<sequence length="225" mass="25233">MNTVIPEAAVASPDRLRLTEIFLSLQGESRSIGWPTVFVRLTGCPLRCQYCDTAYAFHGGQWWETDAILAEVARHGARHVCVTGGEPLAQKRCIGLLKQLCDAGYEVSLETSGAIDISDVDLRVSRVLDIKTPGSLEAHRNLWSNLPLLTPHDQVKFVVCSRDDYEWARGIVAEHRLPDTCDVLFSPSFSQLKPSDLADWIVADRLPVRFQLQLHKILWNDEPGR</sequence>
<keyword evidence="2 8" id="KW-0949">S-adenosyl-L-methionine</keyword>
<dbReference type="GO" id="GO:0016829">
    <property type="term" value="F:lyase activity"/>
    <property type="evidence" value="ECO:0007669"/>
    <property type="project" value="UniProtKB-KW"/>
</dbReference>
<organism evidence="10 11">
    <name type="scientific">Lysobacter koreensis</name>
    <dbReference type="NCBI Taxonomy" id="266122"/>
    <lineage>
        <taxon>Bacteria</taxon>
        <taxon>Pseudomonadati</taxon>
        <taxon>Pseudomonadota</taxon>
        <taxon>Gammaproteobacteria</taxon>
        <taxon>Lysobacterales</taxon>
        <taxon>Lysobacteraceae</taxon>
        <taxon>Lysobacter</taxon>
    </lineage>
</organism>
<feature type="binding site" evidence="8">
    <location>
        <begin position="25"/>
        <end position="27"/>
    </location>
    <ligand>
        <name>substrate</name>
    </ligand>
</feature>
<dbReference type="EMBL" id="JBHTIH010000003">
    <property type="protein sequence ID" value="MFD0739172.1"/>
    <property type="molecule type" value="Genomic_DNA"/>
</dbReference>
<proteinExistence type="inferred from homology"/>
<comment type="subunit">
    <text evidence="8">Homodimer.</text>
</comment>
<evidence type="ECO:0000259" key="9">
    <source>
        <dbReference type="PROSITE" id="PS51918"/>
    </source>
</evidence>
<reference evidence="11" key="1">
    <citation type="journal article" date="2019" name="Int. J. Syst. Evol. Microbiol.">
        <title>The Global Catalogue of Microorganisms (GCM) 10K type strain sequencing project: providing services to taxonomists for standard genome sequencing and annotation.</title>
        <authorList>
            <consortium name="The Broad Institute Genomics Platform"/>
            <consortium name="The Broad Institute Genome Sequencing Center for Infectious Disease"/>
            <person name="Wu L."/>
            <person name="Ma J."/>
        </authorList>
    </citation>
    <scope>NUCLEOTIDE SEQUENCE [LARGE SCALE GENOMIC DNA]</scope>
    <source>
        <strain evidence="11">CCUG 55491</strain>
    </source>
</reference>
<feature type="binding site" evidence="8">
    <location>
        <position position="40"/>
    </location>
    <ligand>
        <name>substrate</name>
    </ligand>
</feature>
<keyword evidence="6 8" id="KW-0411">Iron-sulfur</keyword>
<dbReference type="Gene3D" id="3.20.20.70">
    <property type="entry name" value="Aldolase class I"/>
    <property type="match status" value="1"/>
</dbReference>
<comment type="function">
    <text evidence="8">Catalyzes the complex heterocyclic radical-mediated conversion of 6-carboxy-5,6,7,8-tetrahydropterin (CPH4) to 7-carboxy-7-deazaguanine (CDG), a step common to the biosynthetic pathways of all 7-deazapurine-containing compounds.</text>
</comment>
<dbReference type="PANTHER" id="PTHR42836:SF1">
    <property type="entry name" value="7-CARBOXY-7-DEAZAGUANINE SYNTHASE"/>
    <property type="match status" value="1"/>
</dbReference>
<comment type="cofactor">
    <cofactor evidence="8">
        <name>[4Fe-4S] cluster</name>
        <dbReference type="ChEBI" id="CHEBI:49883"/>
    </cofactor>
    <text evidence="8">Binds 1 [4Fe-4S] cluster. The cluster is coordinated with 3 cysteines and an exchangeable S-adenosyl-L-methionine.</text>
</comment>
<feature type="domain" description="Radical SAM core" evidence="9">
    <location>
        <begin position="31"/>
        <end position="225"/>
    </location>
</feature>
<evidence type="ECO:0000256" key="6">
    <source>
        <dbReference type="ARBA" id="ARBA00023014"/>
    </source>
</evidence>
<dbReference type="EC" id="4.3.99.3" evidence="8"/>
<evidence type="ECO:0000256" key="1">
    <source>
        <dbReference type="ARBA" id="ARBA00022485"/>
    </source>
</evidence>
<evidence type="ECO:0000256" key="2">
    <source>
        <dbReference type="ARBA" id="ARBA00022691"/>
    </source>
</evidence>
<dbReference type="InterPro" id="IPR013785">
    <property type="entry name" value="Aldolase_TIM"/>
</dbReference>